<comment type="caution">
    <text evidence="2">The sequence shown here is derived from an EMBL/GenBank/DDBJ whole genome shotgun (WGS) entry which is preliminary data.</text>
</comment>
<dbReference type="AlphaFoldDB" id="A0A8S1ERV0"/>
<feature type="compositionally biased region" description="Low complexity" evidence="1">
    <location>
        <begin position="85"/>
        <end position="101"/>
    </location>
</feature>
<protein>
    <submittedName>
        <fullName evidence="2">Uncharacterized protein</fullName>
    </submittedName>
</protein>
<feature type="compositionally biased region" description="Polar residues" evidence="1">
    <location>
        <begin position="19"/>
        <end position="43"/>
    </location>
</feature>
<feature type="compositionally biased region" description="Basic residues" evidence="1">
    <location>
        <begin position="1"/>
        <end position="13"/>
    </location>
</feature>
<dbReference type="Proteomes" id="UP000494206">
    <property type="component" value="Unassembled WGS sequence"/>
</dbReference>
<gene>
    <name evidence="2" type="ORF">CBOVIS_LOCUS5369</name>
</gene>
<evidence type="ECO:0000313" key="3">
    <source>
        <dbReference type="Proteomes" id="UP000494206"/>
    </source>
</evidence>
<reference evidence="2 3" key="1">
    <citation type="submission" date="2020-04" db="EMBL/GenBank/DDBJ databases">
        <authorList>
            <person name="Laetsch R D."/>
            <person name="Stevens L."/>
            <person name="Kumar S."/>
            <person name="Blaxter L. M."/>
        </authorList>
    </citation>
    <scope>NUCLEOTIDE SEQUENCE [LARGE SCALE GENOMIC DNA]</scope>
</reference>
<name>A0A8S1ERV0_9PELO</name>
<accession>A0A8S1ERV0</accession>
<keyword evidence="3" id="KW-1185">Reference proteome</keyword>
<evidence type="ECO:0000313" key="2">
    <source>
        <dbReference type="EMBL" id="CAB3402804.1"/>
    </source>
</evidence>
<dbReference type="EMBL" id="CADEPM010000003">
    <property type="protein sequence ID" value="CAB3402804.1"/>
    <property type="molecule type" value="Genomic_DNA"/>
</dbReference>
<evidence type="ECO:0000256" key="1">
    <source>
        <dbReference type="SAM" id="MobiDB-lite"/>
    </source>
</evidence>
<sequence length="158" mass="16771">MGKRAAKARRRAARLAAAEQQQQVSSKLSSETDCEIPTSNTKSRSSRIPVLKKGSAASNYSPKNIEGGSPSKIPRPVNVIYMERTSGSTMTSSDSDSIESVTGDELTSEAVTPKIKPVEMSNGENLRIIAESNGVEVELDMNAMVGGMNVEIAGIKIA</sequence>
<feature type="region of interest" description="Disordered" evidence="1">
    <location>
        <begin position="1"/>
        <end position="105"/>
    </location>
</feature>
<proteinExistence type="predicted"/>
<organism evidence="2 3">
    <name type="scientific">Caenorhabditis bovis</name>
    <dbReference type="NCBI Taxonomy" id="2654633"/>
    <lineage>
        <taxon>Eukaryota</taxon>
        <taxon>Metazoa</taxon>
        <taxon>Ecdysozoa</taxon>
        <taxon>Nematoda</taxon>
        <taxon>Chromadorea</taxon>
        <taxon>Rhabditida</taxon>
        <taxon>Rhabditina</taxon>
        <taxon>Rhabditomorpha</taxon>
        <taxon>Rhabditoidea</taxon>
        <taxon>Rhabditidae</taxon>
        <taxon>Peloderinae</taxon>
        <taxon>Caenorhabditis</taxon>
    </lineage>
</organism>